<name>N9R5R1_9GAMM</name>
<gene>
    <name evidence="1" type="ORF">F888_02973</name>
</gene>
<protein>
    <submittedName>
        <fullName evidence="1">Uncharacterized protein</fullName>
    </submittedName>
</protein>
<keyword evidence="2" id="KW-1185">Reference proteome</keyword>
<dbReference type="HOGENOM" id="CLU_2696044_0_0_6"/>
<comment type="caution">
    <text evidence="1">The sequence shown here is derived from an EMBL/GenBank/DDBJ whole genome shotgun (WGS) entry which is preliminary data.</text>
</comment>
<dbReference type="Proteomes" id="UP000013200">
    <property type="component" value="Unassembled WGS sequence"/>
</dbReference>
<dbReference type="AlphaFoldDB" id="N9R5R1"/>
<evidence type="ECO:0000313" key="2">
    <source>
        <dbReference type="Proteomes" id="UP000013200"/>
    </source>
</evidence>
<dbReference type="EMBL" id="APSA01000007">
    <property type="protein sequence ID" value="ENX37631.1"/>
    <property type="molecule type" value="Genomic_DNA"/>
</dbReference>
<accession>N9R5R1</accession>
<proteinExistence type="predicted"/>
<organism evidence="1 2">
    <name type="scientific">Acinetobacter courvalinii</name>
    <dbReference type="NCBI Taxonomy" id="280147"/>
    <lineage>
        <taxon>Bacteria</taxon>
        <taxon>Pseudomonadati</taxon>
        <taxon>Pseudomonadota</taxon>
        <taxon>Gammaproteobacteria</taxon>
        <taxon>Moraxellales</taxon>
        <taxon>Moraxellaceae</taxon>
        <taxon>Acinetobacter</taxon>
    </lineage>
</organism>
<reference evidence="1 2" key="1">
    <citation type="submission" date="2013-02" db="EMBL/GenBank/DDBJ databases">
        <title>The Genome Sequence of Acinetobacter sp. NIPH 3623.</title>
        <authorList>
            <consortium name="The Broad Institute Genome Sequencing Platform"/>
            <consortium name="The Broad Institute Genome Sequencing Center for Infectious Disease"/>
            <person name="Cerqueira G."/>
            <person name="Feldgarden M."/>
            <person name="Courvalin P."/>
            <person name="Perichon B."/>
            <person name="Grillot-Courvalin C."/>
            <person name="Clermont D."/>
            <person name="Rocha E."/>
            <person name="Yoon E.-J."/>
            <person name="Nemec A."/>
            <person name="Walker B."/>
            <person name="Young S.K."/>
            <person name="Zeng Q."/>
            <person name="Gargeya S."/>
            <person name="Fitzgerald M."/>
            <person name="Haas B."/>
            <person name="Abouelleil A."/>
            <person name="Alvarado L."/>
            <person name="Arachchi H.M."/>
            <person name="Berlin A.M."/>
            <person name="Chapman S.B."/>
            <person name="Dewar J."/>
            <person name="Goldberg J."/>
            <person name="Griggs A."/>
            <person name="Gujja S."/>
            <person name="Hansen M."/>
            <person name="Howarth C."/>
            <person name="Imamovic A."/>
            <person name="Larimer J."/>
            <person name="McCowan C."/>
            <person name="Murphy C."/>
            <person name="Neiman D."/>
            <person name="Pearson M."/>
            <person name="Priest M."/>
            <person name="Roberts A."/>
            <person name="Saif S."/>
            <person name="Shea T."/>
            <person name="Sisk P."/>
            <person name="Sykes S."/>
            <person name="Wortman J."/>
            <person name="Nusbaum C."/>
            <person name="Birren B."/>
        </authorList>
    </citation>
    <scope>NUCLEOTIDE SEQUENCE [LARGE SCALE GENOMIC DNA]</scope>
    <source>
        <strain evidence="1 2">NIPH 3623</strain>
    </source>
</reference>
<sequence>MNTCYSDFLLESHEVNIFISGVLDGQILPIEEYKSDTFKIFHMDTSECTEYIRNEFEKDHITHIFWIPESLDRKYVYERIEKYLHDK</sequence>
<evidence type="ECO:0000313" key="1">
    <source>
        <dbReference type="EMBL" id="ENX37631.1"/>
    </source>
</evidence>